<sequence>MMDLQSLDVEPITTKIFPFWPQTSGIKKSSTTSSWSCFSRRRLRERGELRDVVGFLKSLGNYEKSGVLKGAATDSGDAFISVGKNVSFFDSIILISNQGLSHVGFLCVFFLELDEFHFCDV</sequence>
<name>A0A8X7R7Z6_BRACI</name>
<accession>A0A8X7R7Z6</accession>
<dbReference type="EMBL" id="JAAMPC010000011">
    <property type="protein sequence ID" value="KAG2282205.1"/>
    <property type="molecule type" value="Genomic_DNA"/>
</dbReference>
<evidence type="ECO:0000313" key="1">
    <source>
        <dbReference type="EMBL" id="KAG2282205.1"/>
    </source>
</evidence>
<gene>
    <name evidence="1" type="ORF">Bca52824_053425</name>
</gene>
<keyword evidence="2" id="KW-1185">Reference proteome</keyword>
<organism evidence="1 2">
    <name type="scientific">Brassica carinata</name>
    <name type="common">Ethiopian mustard</name>
    <name type="synonym">Abyssinian cabbage</name>
    <dbReference type="NCBI Taxonomy" id="52824"/>
    <lineage>
        <taxon>Eukaryota</taxon>
        <taxon>Viridiplantae</taxon>
        <taxon>Streptophyta</taxon>
        <taxon>Embryophyta</taxon>
        <taxon>Tracheophyta</taxon>
        <taxon>Spermatophyta</taxon>
        <taxon>Magnoliopsida</taxon>
        <taxon>eudicotyledons</taxon>
        <taxon>Gunneridae</taxon>
        <taxon>Pentapetalae</taxon>
        <taxon>rosids</taxon>
        <taxon>malvids</taxon>
        <taxon>Brassicales</taxon>
        <taxon>Brassicaceae</taxon>
        <taxon>Brassiceae</taxon>
        <taxon>Brassica</taxon>
    </lineage>
</organism>
<evidence type="ECO:0000313" key="2">
    <source>
        <dbReference type="Proteomes" id="UP000886595"/>
    </source>
</evidence>
<protein>
    <submittedName>
        <fullName evidence="1">Uncharacterized protein</fullName>
    </submittedName>
</protein>
<reference evidence="1 2" key="1">
    <citation type="submission" date="2020-02" db="EMBL/GenBank/DDBJ databases">
        <authorList>
            <person name="Ma Q."/>
            <person name="Huang Y."/>
            <person name="Song X."/>
            <person name="Pei D."/>
        </authorList>
    </citation>
    <scope>NUCLEOTIDE SEQUENCE [LARGE SCALE GENOMIC DNA]</scope>
    <source>
        <strain evidence="1">Sxm20200214</strain>
        <tissue evidence="1">Leaf</tissue>
    </source>
</reference>
<comment type="caution">
    <text evidence="1">The sequence shown here is derived from an EMBL/GenBank/DDBJ whole genome shotgun (WGS) entry which is preliminary data.</text>
</comment>
<dbReference type="Proteomes" id="UP000886595">
    <property type="component" value="Unassembled WGS sequence"/>
</dbReference>
<proteinExistence type="predicted"/>
<dbReference type="AlphaFoldDB" id="A0A8X7R7Z6"/>